<protein>
    <submittedName>
        <fullName evidence="4">Uncharacterized protein</fullName>
    </submittedName>
</protein>
<dbReference type="AlphaFoldDB" id="U1GFT6"/>
<dbReference type="Gene3D" id="3.40.50.300">
    <property type="entry name" value="P-loop containing nucleotide triphosphate hydrolases"/>
    <property type="match status" value="1"/>
</dbReference>
<feature type="domain" description="DUF7779" evidence="3">
    <location>
        <begin position="565"/>
        <end position="664"/>
    </location>
</feature>
<evidence type="ECO:0000259" key="2">
    <source>
        <dbReference type="Pfam" id="PF00931"/>
    </source>
</evidence>
<dbReference type="PANTHER" id="PTHR35205">
    <property type="entry name" value="NB-ARC AND TPR DOMAIN PROTEIN"/>
    <property type="match status" value="1"/>
</dbReference>
<dbReference type="OMA" id="RENINWN"/>
<dbReference type="InterPro" id="IPR056681">
    <property type="entry name" value="DUF7779"/>
</dbReference>
<dbReference type="GeneID" id="19237525"/>
<dbReference type="Proteomes" id="UP000019373">
    <property type="component" value="Unassembled WGS sequence"/>
</dbReference>
<proteinExistence type="predicted"/>
<sequence>MPGNENNGNGVLHTPDLEEGSGSDFLIYTPSSSSNGITVAENEIADGMSDVHVSETPGALRKDEYDVDFEDTRAFAVFRWGDILRATAERLSASDHKIIAKYDDWDDIKEEIHGKLMDTSSTTAMKRLLGRIQPLPRTLSTLTRHFANLVAPQVARFDLLWGMIYLNLKLSYTSPDRLKRTADLLNKIRTVVVLFNQCLSSCDQVNEVLLNIVDFLDPLTIILSDSITYLHKYASDTAAEQAWPDLRENINWNLSELEGIVKHVNEVASYSKANQDRQIRNMSLRHALMPESDEPGTFPNIILPFSKNPRFYGRAVELEKIEKYLSPKDDQSLRTYTIYGRRGVGKTEIALQFAYMNQAGFDAIFWIQCETSVSIRQSFTNVAVALNLPGADRDGHHEENQLAVQNWLKKTSRKWLLIFDNAEHDQILKGYWPMGASGAILTTSRRYHNFSKDLQRKGETIKPFDPAQSWDLLLQLLGDDWKKMEREGHIPPSEVSAAKSLLEKLGGLALAIRQAAILIKNPEIGGPTIAKTYEVFKEKSRTLPERHLSDRSSTEKPLDALWDMTFNSLAKNSRGLLGVLAWLSPDGIPIQLFLPRTQRALDGRLAFCKQDSVYLDSKDRASLFSIVTPSPEFEKAVDELLAKKLIRRDRHVLSIHRVVQEAVNYHDLDDLQESFDIASRLVYEQFPKQRTSESLYESWNVCQEYIPHGVYLSKKYSEYAPSGKLKAHDYFLQLLRNCAWYLYEIGDFDGSGPVVETAIGACEDKTSRLYARLVDIAGSRFFDLNRLSDCRNAWETALRIRKELLAHDDPLIAGVYNNLGNLETASGNLTEASDYFERATLIWIAGGDATASHLALTYLCVGRMHMLSNNFQEAEKKITLSESMFMRLGAPSVAMAHVHLAYGYSEVLQGRWSIAQRSFSECLRIALQEMPTHPITAAAYYSLADVELAQDHAEVAKGYLNKARQIAELRSPTHDDGVIARILWKTAVVLESDVLGKFSSEADALRQRADLARKKLIASGEGGSIPFVDEHDRERDQEEDTYDALVPLFYR</sequence>
<dbReference type="Pfam" id="PF13424">
    <property type="entry name" value="TPR_12"/>
    <property type="match status" value="1"/>
</dbReference>
<dbReference type="eggNOG" id="KOG4658">
    <property type="taxonomic scope" value="Eukaryota"/>
</dbReference>
<feature type="region of interest" description="Disordered" evidence="1">
    <location>
        <begin position="1"/>
        <end position="25"/>
    </location>
</feature>
<dbReference type="HOGENOM" id="CLU_000288_125_7_1"/>
<dbReference type="EMBL" id="KE721301">
    <property type="protein sequence ID" value="ERF70606.1"/>
    <property type="molecule type" value="Genomic_DNA"/>
</dbReference>
<evidence type="ECO:0000259" key="3">
    <source>
        <dbReference type="Pfam" id="PF25000"/>
    </source>
</evidence>
<name>U1GFT6_ENDPU</name>
<dbReference type="RefSeq" id="XP_007803664.1">
    <property type="nucleotide sequence ID" value="XM_007805473.1"/>
</dbReference>
<dbReference type="PANTHER" id="PTHR35205:SF1">
    <property type="entry name" value="ZU5 DOMAIN-CONTAINING PROTEIN"/>
    <property type="match status" value="1"/>
</dbReference>
<dbReference type="Gene3D" id="1.25.40.10">
    <property type="entry name" value="Tetratricopeptide repeat domain"/>
    <property type="match status" value="2"/>
</dbReference>
<dbReference type="InterPro" id="IPR002182">
    <property type="entry name" value="NB-ARC"/>
</dbReference>
<dbReference type="InterPro" id="IPR027417">
    <property type="entry name" value="P-loop_NTPase"/>
</dbReference>
<dbReference type="Pfam" id="PF25000">
    <property type="entry name" value="DUF7779"/>
    <property type="match status" value="1"/>
</dbReference>
<gene>
    <name evidence="4" type="ORF">EPUS_02472</name>
</gene>
<accession>U1GFT6</accession>
<dbReference type="InterPro" id="IPR011990">
    <property type="entry name" value="TPR-like_helical_dom_sf"/>
</dbReference>
<feature type="domain" description="NB-ARC" evidence="2">
    <location>
        <begin position="317"/>
        <end position="474"/>
    </location>
</feature>
<evidence type="ECO:0000256" key="1">
    <source>
        <dbReference type="SAM" id="MobiDB-lite"/>
    </source>
</evidence>
<dbReference type="SUPFAM" id="SSF48452">
    <property type="entry name" value="TPR-like"/>
    <property type="match status" value="1"/>
</dbReference>
<dbReference type="Pfam" id="PF00931">
    <property type="entry name" value="NB-ARC"/>
    <property type="match status" value="1"/>
</dbReference>
<dbReference type="SUPFAM" id="SSF52540">
    <property type="entry name" value="P-loop containing nucleoside triphosphate hydrolases"/>
    <property type="match status" value="1"/>
</dbReference>
<keyword evidence="5" id="KW-1185">Reference proteome</keyword>
<evidence type="ECO:0000313" key="5">
    <source>
        <dbReference type="Proteomes" id="UP000019373"/>
    </source>
</evidence>
<organism evidence="4 5">
    <name type="scientific">Endocarpon pusillum (strain Z07020 / HMAS-L-300199)</name>
    <name type="common">Lichen-forming fungus</name>
    <dbReference type="NCBI Taxonomy" id="1263415"/>
    <lineage>
        <taxon>Eukaryota</taxon>
        <taxon>Fungi</taxon>
        <taxon>Dikarya</taxon>
        <taxon>Ascomycota</taxon>
        <taxon>Pezizomycotina</taxon>
        <taxon>Eurotiomycetes</taxon>
        <taxon>Chaetothyriomycetidae</taxon>
        <taxon>Verrucariales</taxon>
        <taxon>Verrucariaceae</taxon>
        <taxon>Endocarpon</taxon>
    </lineage>
</organism>
<reference evidence="5" key="1">
    <citation type="journal article" date="2014" name="BMC Genomics">
        <title>Genome characteristics reveal the impact of lichenization on lichen-forming fungus Endocarpon pusillum Hedwig (Verrucariales, Ascomycota).</title>
        <authorList>
            <person name="Wang Y.-Y."/>
            <person name="Liu B."/>
            <person name="Zhang X.-Y."/>
            <person name="Zhou Q.-M."/>
            <person name="Zhang T."/>
            <person name="Li H."/>
            <person name="Yu Y.-F."/>
            <person name="Zhang X.-L."/>
            <person name="Hao X.-Y."/>
            <person name="Wang M."/>
            <person name="Wang L."/>
            <person name="Wei J.-C."/>
        </authorList>
    </citation>
    <scope>NUCLEOTIDE SEQUENCE [LARGE SCALE GENOMIC DNA]</scope>
    <source>
        <strain evidence="5">Z07020 / HMAS-L-300199</strain>
    </source>
</reference>
<dbReference type="OrthoDB" id="6161812at2759"/>
<dbReference type="GO" id="GO:0043531">
    <property type="term" value="F:ADP binding"/>
    <property type="evidence" value="ECO:0007669"/>
    <property type="project" value="InterPro"/>
</dbReference>
<evidence type="ECO:0000313" key="4">
    <source>
        <dbReference type="EMBL" id="ERF70606.1"/>
    </source>
</evidence>